<evidence type="ECO:0000313" key="9">
    <source>
        <dbReference type="EMBL" id="KAK5989991.1"/>
    </source>
</evidence>
<dbReference type="InterPro" id="IPR024461">
    <property type="entry name" value="CCDC90-like"/>
</dbReference>
<evidence type="ECO:0000256" key="1">
    <source>
        <dbReference type="ARBA" id="ARBA00004173"/>
    </source>
</evidence>
<protein>
    <submittedName>
        <fullName evidence="9">C27B12.07-like protein</fullName>
    </submittedName>
</protein>
<feature type="region of interest" description="Disordered" evidence="8">
    <location>
        <begin position="402"/>
        <end position="432"/>
    </location>
</feature>
<feature type="compositionally biased region" description="Basic and acidic residues" evidence="8">
    <location>
        <begin position="403"/>
        <end position="429"/>
    </location>
</feature>
<evidence type="ECO:0000256" key="3">
    <source>
        <dbReference type="ARBA" id="ARBA00022692"/>
    </source>
</evidence>
<keyword evidence="7" id="KW-0472">Membrane</keyword>
<accession>A0ABR0SE92</accession>
<comment type="subcellular location">
    <subcellularLocation>
        <location evidence="2">Membrane</location>
    </subcellularLocation>
    <subcellularLocation>
        <location evidence="1">Mitochondrion</location>
    </subcellularLocation>
</comment>
<evidence type="ECO:0000256" key="7">
    <source>
        <dbReference type="ARBA" id="ARBA00023136"/>
    </source>
</evidence>
<dbReference type="Proteomes" id="UP001338125">
    <property type="component" value="Unassembled WGS sequence"/>
</dbReference>
<organism evidence="9 10">
    <name type="scientific">Cladobotryum mycophilum</name>
    <dbReference type="NCBI Taxonomy" id="491253"/>
    <lineage>
        <taxon>Eukaryota</taxon>
        <taxon>Fungi</taxon>
        <taxon>Dikarya</taxon>
        <taxon>Ascomycota</taxon>
        <taxon>Pezizomycotina</taxon>
        <taxon>Sordariomycetes</taxon>
        <taxon>Hypocreomycetidae</taxon>
        <taxon>Hypocreales</taxon>
        <taxon>Hypocreaceae</taxon>
        <taxon>Cladobotryum</taxon>
    </lineage>
</organism>
<dbReference type="PANTHER" id="PTHR14360">
    <property type="entry name" value="PROTEIN FMP32, MITOCHONDRIAL"/>
    <property type="match status" value="1"/>
</dbReference>
<dbReference type="PANTHER" id="PTHR14360:SF12">
    <property type="entry name" value="MOZ PROTEIN REPRESENTS A CHROMATIN-ASSOCIATED ACETYLTRANSFERASE"/>
    <property type="match status" value="1"/>
</dbReference>
<feature type="compositionally biased region" description="Basic and acidic residues" evidence="8">
    <location>
        <begin position="105"/>
        <end position="120"/>
    </location>
</feature>
<dbReference type="EMBL" id="JAVFKD010000014">
    <property type="protein sequence ID" value="KAK5989991.1"/>
    <property type="molecule type" value="Genomic_DNA"/>
</dbReference>
<keyword evidence="10" id="KW-1185">Reference proteome</keyword>
<evidence type="ECO:0000256" key="4">
    <source>
        <dbReference type="ARBA" id="ARBA00022989"/>
    </source>
</evidence>
<keyword evidence="4" id="KW-1133">Transmembrane helix</keyword>
<evidence type="ECO:0000256" key="5">
    <source>
        <dbReference type="ARBA" id="ARBA00023054"/>
    </source>
</evidence>
<sequence length="440" mass="48935">MVAGRLTFLYPHLLRAATARGSSIPSWTGVVEPGAIRGWRRTNSSFPKRAGKAVEPLEWEKQQQKDQEQETPAQGVDEKGPEGASKSEIGKQYFRNLENENANENENKKAKPEEVPKEMTEAQAATTNIQEMKANEDEETKTQETAHIEPEIVPIQSSQAETESPAGSSSSKKDGVVADGQPEQAKDGAKPGGLETVILMGAPESIPGQAPVMSSQRYIHHFDSYSLVKQLQEGGYTNEQAITAMKAIRGLLAHNLDMAQERLVSKSDVENESYLFSAACSELSAEIKNNRRIQDEEMRQQRTHLQHEVDILTQSLNQELLTLTDNTRGLFNDRKMAVREEQKTADSAIQQINYKMSIMLSSDSKSEIEGVRWILIRRSVVGIIFMAILTLGTIRYATYVSHESQKEADRTRRREEEVRRDGGKTDHTSAPDAAAILAAN</sequence>
<feature type="region of interest" description="Disordered" evidence="8">
    <location>
        <begin position="40"/>
        <end position="192"/>
    </location>
</feature>
<dbReference type="Gene3D" id="1.20.5.340">
    <property type="match status" value="1"/>
</dbReference>
<evidence type="ECO:0000256" key="8">
    <source>
        <dbReference type="SAM" id="MobiDB-lite"/>
    </source>
</evidence>
<evidence type="ECO:0000256" key="6">
    <source>
        <dbReference type="ARBA" id="ARBA00023128"/>
    </source>
</evidence>
<gene>
    <name evidence="9" type="ORF">PT974_08254</name>
</gene>
<evidence type="ECO:0000313" key="10">
    <source>
        <dbReference type="Proteomes" id="UP001338125"/>
    </source>
</evidence>
<feature type="compositionally biased region" description="Polar residues" evidence="8">
    <location>
        <begin position="155"/>
        <end position="170"/>
    </location>
</feature>
<name>A0ABR0SE92_9HYPO</name>
<feature type="compositionally biased region" description="Basic and acidic residues" evidence="8">
    <location>
        <begin position="140"/>
        <end position="150"/>
    </location>
</feature>
<keyword evidence="6" id="KW-0496">Mitochondrion</keyword>
<comment type="caution">
    <text evidence="9">The sequence shown here is derived from an EMBL/GenBank/DDBJ whole genome shotgun (WGS) entry which is preliminary data.</text>
</comment>
<keyword evidence="5" id="KW-0175">Coiled coil</keyword>
<proteinExistence type="predicted"/>
<evidence type="ECO:0000256" key="2">
    <source>
        <dbReference type="ARBA" id="ARBA00004370"/>
    </source>
</evidence>
<dbReference type="Pfam" id="PF07798">
    <property type="entry name" value="CCDC90-like"/>
    <property type="match status" value="1"/>
</dbReference>
<feature type="compositionally biased region" description="Basic and acidic residues" evidence="8">
    <location>
        <begin position="58"/>
        <end position="68"/>
    </location>
</feature>
<keyword evidence="3" id="KW-0812">Transmembrane</keyword>
<reference evidence="9 10" key="1">
    <citation type="submission" date="2024-01" db="EMBL/GenBank/DDBJ databases">
        <title>Complete genome of Cladobotryum mycophilum ATHUM6906.</title>
        <authorList>
            <person name="Christinaki A.C."/>
            <person name="Myridakis A.I."/>
            <person name="Kouvelis V.N."/>
        </authorList>
    </citation>
    <scope>NUCLEOTIDE SEQUENCE [LARGE SCALE GENOMIC DNA]</scope>
    <source>
        <strain evidence="9 10">ATHUM6906</strain>
    </source>
</reference>